<evidence type="ECO:0000313" key="3">
    <source>
        <dbReference type="Proteomes" id="UP000426328"/>
    </source>
</evidence>
<gene>
    <name evidence="2" type="ORF">D1866_09285</name>
    <name evidence="1" type="ORF">GFB69_00725</name>
</gene>
<keyword evidence="3" id="KW-1185">Reference proteome</keyword>
<dbReference type="Proteomes" id="UP000426328">
    <property type="component" value="Chromosome"/>
</dbReference>
<sequence>MLLGEKDYAGIITSMKNHYEIRGSYLYERHTFTHYKNVSSSNITGYSDTRLVFSDDASIIYYKIKVRSTDNNVVSSNMEVRKFGNKLHFYIYSEMEKPFKPKSKITTDVELIIYDNGLRNLAELIKNRKLYFIENSNYPVEKYMATFQLPIINLDIDLIKSKNYTPGELPKEFIVVKDYIKICNLNSIMIKTSLEPKVGYFFIIKGKEYDYSY</sequence>
<organism evidence="2 3">
    <name type="scientific">Acidianus ambivalens</name>
    <name type="common">Desulfurolobus ambivalens</name>
    <dbReference type="NCBI Taxonomy" id="2283"/>
    <lineage>
        <taxon>Archaea</taxon>
        <taxon>Thermoproteota</taxon>
        <taxon>Thermoprotei</taxon>
        <taxon>Sulfolobales</taxon>
        <taxon>Sulfolobaceae</taxon>
        <taxon>Acidianus</taxon>
    </lineage>
</organism>
<dbReference type="EMBL" id="CP045482">
    <property type="protein sequence ID" value="QGR22150.1"/>
    <property type="molecule type" value="Genomic_DNA"/>
</dbReference>
<reference evidence="2 3" key="2">
    <citation type="submission" date="2019-10" db="EMBL/GenBank/DDBJ databases">
        <title>Genome Sequences from Six Type Strain Members of the Archaeal Family Sulfolobaceae: Acidianus ambivalens, Acidianus infernus, Metallosphaera prunae, Stygiolobus azoricus, Sulfolobus metallicus, and Sulfurisphaera ohwakuensis.</title>
        <authorList>
            <person name="Counts J.A."/>
            <person name="Kelly R.M."/>
        </authorList>
    </citation>
    <scope>NUCLEOTIDE SEQUENCE [LARGE SCALE GENOMIC DNA]</scope>
    <source>
        <strain evidence="2 3">LEI 10</strain>
    </source>
</reference>
<dbReference type="Proteomes" id="UP000474054">
    <property type="component" value="Unassembled WGS sequence"/>
</dbReference>
<dbReference type="AlphaFoldDB" id="A0A650CWD9"/>
<dbReference type="EMBL" id="WHYS01000001">
    <property type="protein sequence ID" value="MQL54323.1"/>
    <property type="molecule type" value="Genomic_DNA"/>
</dbReference>
<dbReference type="RefSeq" id="WP_152939294.1">
    <property type="nucleotide sequence ID" value="NZ_CP045482.1"/>
</dbReference>
<evidence type="ECO:0000313" key="2">
    <source>
        <dbReference type="EMBL" id="QGR22150.1"/>
    </source>
</evidence>
<dbReference type="KEGG" id="aamb:D1866_09285"/>
<evidence type="ECO:0000313" key="1">
    <source>
        <dbReference type="EMBL" id="MQL54323.1"/>
    </source>
</evidence>
<reference evidence="1 4" key="1">
    <citation type="submission" date="2019-10" db="EMBL/GenBank/DDBJ databases">
        <title>Comparative genomics of sulfur disproportionating microorganisms.</title>
        <authorList>
            <person name="Ward L.M."/>
            <person name="Bertran E."/>
            <person name="Johnston D."/>
        </authorList>
    </citation>
    <scope>NUCLEOTIDE SEQUENCE [LARGE SCALE GENOMIC DNA]</scope>
    <source>
        <strain evidence="1 4">DSM 3772</strain>
    </source>
</reference>
<evidence type="ECO:0000313" key="4">
    <source>
        <dbReference type="Proteomes" id="UP000474054"/>
    </source>
</evidence>
<protein>
    <submittedName>
        <fullName evidence="2">Uncharacterized protein</fullName>
    </submittedName>
</protein>
<accession>A0A650CWD9</accession>
<dbReference type="GeneID" id="42779922"/>
<proteinExistence type="predicted"/>
<name>A0A650CWD9_ACIAM</name>